<dbReference type="GO" id="GO:0071037">
    <property type="term" value="P:nuclear polyadenylation-dependent snRNA catabolic process"/>
    <property type="evidence" value="ECO:0007669"/>
    <property type="project" value="TreeGrafter"/>
</dbReference>
<feature type="domain" description="Myb-like" evidence="9">
    <location>
        <begin position="67"/>
        <end position="117"/>
    </location>
</feature>
<dbReference type="Gene3D" id="3.30.420.10">
    <property type="entry name" value="Ribonuclease H-like superfamily/Ribonuclease H"/>
    <property type="match status" value="2"/>
</dbReference>
<dbReference type="PANTHER" id="PTHR12124:SF71">
    <property type="entry name" value="HRDC DOMAIN-CONTAINING PROTEIN"/>
    <property type="match status" value="1"/>
</dbReference>
<dbReference type="SMART" id="SM00341">
    <property type="entry name" value="HRDC"/>
    <property type="match status" value="2"/>
</dbReference>
<dbReference type="InterPro" id="IPR012337">
    <property type="entry name" value="RNaseH-like_sf"/>
</dbReference>
<comment type="subcellular location">
    <subcellularLocation>
        <location evidence="1">Nucleus</location>
    </subcellularLocation>
</comment>
<dbReference type="SUPFAM" id="SSF47819">
    <property type="entry name" value="HRDC-like"/>
    <property type="match status" value="2"/>
</dbReference>
<evidence type="ECO:0000256" key="7">
    <source>
        <dbReference type="ARBA" id="ARBA00023242"/>
    </source>
</evidence>
<dbReference type="PROSITE" id="PS00304">
    <property type="entry name" value="SASP_1"/>
    <property type="match status" value="2"/>
</dbReference>
<feature type="compositionally biased region" description="Polar residues" evidence="8">
    <location>
        <begin position="156"/>
        <end position="166"/>
    </location>
</feature>
<dbReference type="SMART" id="SM00717">
    <property type="entry name" value="SANT"/>
    <property type="match status" value="2"/>
</dbReference>
<dbReference type="CDD" id="cd00167">
    <property type="entry name" value="SANT"/>
    <property type="match status" value="2"/>
</dbReference>
<keyword evidence="7" id="KW-0539">Nucleus</keyword>
<dbReference type="Pfam" id="PF00249">
    <property type="entry name" value="Myb_DNA-binding"/>
    <property type="match status" value="2"/>
</dbReference>
<dbReference type="FunFam" id="1.10.10.60:FF:000404">
    <property type="entry name" value="Transcription factor MYB97"/>
    <property type="match status" value="1"/>
</dbReference>
<feature type="region of interest" description="Disordered" evidence="8">
    <location>
        <begin position="1"/>
        <end position="22"/>
    </location>
</feature>
<dbReference type="GO" id="GO:0000166">
    <property type="term" value="F:nucleotide binding"/>
    <property type="evidence" value="ECO:0007669"/>
    <property type="project" value="InterPro"/>
</dbReference>
<dbReference type="GO" id="GO:0080092">
    <property type="term" value="P:regulation of pollen tube growth"/>
    <property type="evidence" value="ECO:0007669"/>
    <property type="project" value="UniProtKB-ARBA"/>
</dbReference>
<dbReference type="GO" id="GO:0003690">
    <property type="term" value="F:double-stranded DNA binding"/>
    <property type="evidence" value="ECO:0007669"/>
    <property type="project" value="InterPro"/>
</dbReference>
<proteinExistence type="predicted"/>
<evidence type="ECO:0000259" key="9">
    <source>
        <dbReference type="PROSITE" id="PS50090"/>
    </source>
</evidence>
<feature type="region of interest" description="Disordered" evidence="8">
    <location>
        <begin position="156"/>
        <end position="186"/>
    </location>
</feature>
<evidence type="ECO:0000256" key="2">
    <source>
        <dbReference type="ARBA" id="ARBA00022737"/>
    </source>
</evidence>
<evidence type="ECO:0000259" key="11">
    <source>
        <dbReference type="PROSITE" id="PS51294"/>
    </source>
</evidence>
<feature type="domain" description="HRDC" evidence="10">
    <location>
        <begin position="408"/>
        <end position="493"/>
    </location>
</feature>
<reference evidence="12" key="1">
    <citation type="submission" date="2019-12" db="EMBL/GenBank/DDBJ databases">
        <title>Genome sequencing and annotation of Brassica cretica.</title>
        <authorList>
            <person name="Studholme D.J."/>
            <person name="Sarris P.F."/>
        </authorList>
    </citation>
    <scope>NUCLEOTIDE SEQUENCE</scope>
    <source>
        <strain evidence="12">PFS-001/15</strain>
        <tissue evidence="12">Leaf</tissue>
    </source>
</reference>
<dbReference type="GO" id="GO:0071036">
    <property type="term" value="P:nuclear polyadenylation-dependent snoRNA catabolic process"/>
    <property type="evidence" value="ECO:0007669"/>
    <property type="project" value="TreeGrafter"/>
</dbReference>
<dbReference type="GO" id="GO:0071044">
    <property type="term" value="P:histone mRNA catabolic process"/>
    <property type="evidence" value="ECO:0007669"/>
    <property type="project" value="TreeGrafter"/>
</dbReference>
<evidence type="ECO:0000259" key="10">
    <source>
        <dbReference type="PROSITE" id="PS50967"/>
    </source>
</evidence>
<keyword evidence="2" id="KW-0677">Repeat</keyword>
<dbReference type="GO" id="GO:0005730">
    <property type="term" value="C:nucleolus"/>
    <property type="evidence" value="ECO:0007669"/>
    <property type="project" value="TreeGrafter"/>
</dbReference>
<keyword evidence="3" id="KW-0805">Transcription regulation</keyword>
<name>A0A8S9I6U3_BRACR</name>
<dbReference type="GO" id="GO:0071040">
    <property type="term" value="P:nuclear polyadenylation-dependent antisense transcript catabolic process"/>
    <property type="evidence" value="ECO:0007669"/>
    <property type="project" value="TreeGrafter"/>
</dbReference>
<dbReference type="PROSITE" id="PS51294">
    <property type="entry name" value="HTH_MYB"/>
    <property type="match status" value="2"/>
</dbReference>
<dbReference type="GO" id="GO:0003727">
    <property type="term" value="F:single-stranded RNA binding"/>
    <property type="evidence" value="ECO:0007669"/>
    <property type="project" value="TreeGrafter"/>
</dbReference>
<organism evidence="12 13">
    <name type="scientific">Brassica cretica</name>
    <name type="common">Mustard</name>
    <dbReference type="NCBI Taxonomy" id="69181"/>
    <lineage>
        <taxon>Eukaryota</taxon>
        <taxon>Viridiplantae</taxon>
        <taxon>Streptophyta</taxon>
        <taxon>Embryophyta</taxon>
        <taxon>Tracheophyta</taxon>
        <taxon>Spermatophyta</taxon>
        <taxon>Magnoliopsida</taxon>
        <taxon>eudicotyledons</taxon>
        <taxon>Gunneridae</taxon>
        <taxon>Pentapetalae</taxon>
        <taxon>rosids</taxon>
        <taxon>malvids</taxon>
        <taxon>Brassicales</taxon>
        <taxon>Brassicaceae</taxon>
        <taxon>Brassiceae</taxon>
        <taxon>Brassica</taxon>
    </lineage>
</organism>
<dbReference type="InterPro" id="IPR002121">
    <property type="entry name" value="HRDC_dom"/>
</dbReference>
<accession>A0A8S9I6U3</accession>
<dbReference type="AlphaFoldDB" id="A0A8S9I6U3"/>
<evidence type="ECO:0000256" key="8">
    <source>
        <dbReference type="SAM" id="MobiDB-lite"/>
    </source>
</evidence>
<dbReference type="EMBL" id="QGKW02001911">
    <property type="protein sequence ID" value="KAF2565298.1"/>
    <property type="molecule type" value="Genomic_DNA"/>
</dbReference>
<dbReference type="SUPFAM" id="SSF46689">
    <property type="entry name" value="Homeodomain-like"/>
    <property type="match status" value="1"/>
</dbReference>
<dbReference type="GO" id="GO:0006265">
    <property type="term" value="P:DNA topological change"/>
    <property type="evidence" value="ECO:0007669"/>
    <property type="project" value="InterPro"/>
</dbReference>
<dbReference type="InterPro" id="IPR009057">
    <property type="entry name" value="Homeodomain-like_sf"/>
</dbReference>
<dbReference type="SUPFAM" id="SSF53098">
    <property type="entry name" value="Ribonuclease H-like"/>
    <property type="match status" value="2"/>
</dbReference>
<dbReference type="PANTHER" id="PTHR12124">
    <property type="entry name" value="POLYMYOSITIS/SCLERODERMA AUTOANTIGEN-RELATED"/>
    <property type="match status" value="1"/>
</dbReference>
<dbReference type="InterPro" id="IPR017930">
    <property type="entry name" value="Myb_dom"/>
</dbReference>
<dbReference type="GO" id="GO:0071035">
    <property type="term" value="P:nuclear polyadenylation-dependent rRNA catabolic process"/>
    <property type="evidence" value="ECO:0007669"/>
    <property type="project" value="TreeGrafter"/>
</dbReference>
<dbReference type="SMART" id="SM00474">
    <property type="entry name" value="35EXOc"/>
    <property type="match status" value="1"/>
</dbReference>
<evidence type="ECO:0000313" key="13">
    <source>
        <dbReference type="Proteomes" id="UP000712281"/>
    </source>
</evidence>
<gene>
    <name evidence="12" type="ORF">F2Q68_00027837</name>
</gene>
<evidence type="ECO:0000256" key="5">
    <source>
        <dbReference type="ARBA" id="ARBA00023159"/>
    </source>
</evidence>
<feature type="domain" description="HRDC" evidence="10">
    <location>
        <begin position="860"/>
        <end position="945"/>
    </location>
</feature>
<evidence type="ECO:0000256" key="1">
    <source>
        <dbReference type="ARBA" id="ARBA00004123"/>
    </source>
</evidence>
<dbReference type="GO" id="GO:0000176">
    <property type="term" value="C:nuclear exosome (RNase complex)"/>
    <property type="evidence" value="ECO:0007669"/>
    <property type="project" value="TreeGrafter"/>
</dbReference>
<dbReference type="InterPro" id="IPR010997">
    <property type="entry name" value="HRDC-like_sf"/>
</dbReference>
<dbReference type="Gene3D" id="1.10.150.80">
    <property type="entry name" value="HRDC domain"/>
    <property type="match status" value="2"/>
</dbReference>
<protein>
    <submittedName>
        <fullName evidence="12">Uncharacterized protein</fullName>
    </submittedName>
</protein>
<dbReference type="InterPro" id="IPR001005">
    <property type="entry name" value="SANT/Myb"/>
</dbReference>
<dbReference type="Pfam" id="PF00570">
    <property type="entry name" value="HRDC"/>
    <property type="match status" value="2"/>
</dbReference>
<dbReference type="GO" id="GO:0003700">
    <property type="term" value="F:DNA-binding transcription factor activity"/>
    <property type="evidence" value="ECO:0007669"/>
    <property type="project" value="UniProtKB-ARBA"/>
</dbReference>
<sequence length="1198" mass="136528">MDGGGETSTAEKEARGMKKGPWTTTEDAILTEYVRKRGEGNWNAVQKNSGLLRCGKSCRLRWANHLRPNLRKGSFSPDEEKIIIELHAKLGNKWARMASQLPGRTDNEIKNYWNTRMKRRQRAGLPLYPHEIQHLGIGNDDEFEIRCFQFPNQDHPNHQNMIQYTNSSNTSPSSSSFSSSSSQPPKELCLDPLISTNPGLNQIPNMFSPYNNSFENDNNQFEEDFLVDTIALHDVMSILRPVFSNPDICKVFHGADNDVIWLQRDFHIYVVNMFDTAKACEVLAKPQRSLAYLLESVCGVSTNKLLQREDWRQRPLSEEMVRYARTDAHYLLYIADSMTAELSQRGIEDSSSTDDKFSFLLEASRRSNMTCLQLYTKETEDFPGNAAASSLIYRHLNGHEDNSTISLDPKFQELVRELCAWRDLMARIHDESTRYVLSDQAVIALASNQPTTPEEIHDSISQADSSSESAVISSHLDDVHQLTQHKLGKLDAILPLVLDKCLGTEGTCPISVFNYSLLINFNTKLTTNRSTPKRHKSLKRFTRKTSRDLFVKKFSCKAPVYHNCRIYANDGRLLCYCDRRKLEWYMSRGLAKLVEEDPLAIMLLFEPKGRPEDEGNDFYIQSKKNICVGCGEGDHYLRYRIIPSCYRVHFPEHLKSHRSHDIVLLCVDCHEVAHAAAERYKKEVAKEFGIPLFVRRVLDSVECESSAGGDSEDAGVSPLHLRTAAMALLRHGNRMPLFFFFLPQSVGIYAKLKSYSSMKREDWRQRPLSEEMVRYARTDAHYLLYIADSMTAELSQRGIEDSSSTDDKFSFLLEASRRSNMICLQLYTKETEDFPGNAAASSLIYRHLNGNGDNSSISLDPKFQELVRELCAWRDLMARIHDESTRYVLSDQAVIALASNQPTTPEEILDSISQADSASESAVISSHLDDVHQLTQHKLGKLDVILPLVLDKCLGTEGTCPISVFNYSLLINFNTKLTTNRSTPKRRKSLKRFTRKTSRDLFVKKFSCKAPVYHNCRIYANDGRLLCYCDRRKLEWYMSRGLAKLVEEDPLAIMLLFEPKGRPEDEGNDFYIQSKKNICVGCGEGDHYLRYRIIPSCYRVHFPEHLKSHRSHDIVLLCVDCHEVAHAAAERYKKEVAKEFGIPLFVRRVLDSVECESSAGGDSEDAGVSPLHLRTAAMALLRHGNRMPSSRREELLQV</sequence>
<feature type="compositionally biased region" description="Low complexity" evidence="8">
    <location>
        <begin position="167"/>
        <end position="182"/>
    </location>
</feature>
<dbReference type="GO" id="GO:0090406">
    <property type="term" value="C:pollen tube"/>
    <property type="evidence" value="ECO:0007669"/>
    <property type="project" value="UniProtKB-ARBA"/>
</dbReference>
<dbReference type="InterPro" id="IPR036397">
    <property type="entry name" value="RNaseH_sf"/>
</dbReference>
<dbReference type="Gene3D" id="1.10.10.60">
    <property type="entry name" value="Homeodomain-like"/>
    <property type="match status" value="2"/>
</dbReference>
<evidence type="ECO:0000313" key="12">
    <source>
        <dbReference type="EMBL" id="KAF2565298.1"/>
    </source>
</evidence>
<dbReference type="GO" id="GO:0071039">
    <property type="term" value="P:nuclear polyadenylation-dependent CUT catabolic process"/>
    <property type="evidence" value="ECO:0007669"/>
    <property type="project" value="TreeGrafter"/>
</dbReference>
<dbReference type="FunFam" id="1.10.10.60:FF:000001">
    <property type="entry name" value="MYB-related transcription factor"/>
    <property type="match status" value="1"/>
</dbReference>
<feature type="domain" description="HTH myb-type" evidence="11">
    <location>
        <begin position="67"/>
        <end position="121"/>
    </location>
</feature>
<evidence type="ECO:0000256" key="4">
    <source>
        <dbReference type="ARBA" id="ARBA00023125"/>
    </source>
</evidence>
<dbReference type="GO" id="GO:0048235">
    <property type="term" value="P:pollen sperm cell differentiation"/>
    <property type="evidence" value="ECO:0007669"/>
    <property type="project" value="UniProtKB-ARBA"/>
</dbReference>
<keyword evidence="4" id="KW-0238">DNA-binding</keyword>
<evidence type="ECO:0000256" key="6">
    <source>
        <dbReference type="ARBA" id="ARBA00023163"/>
    </source>
</evidence>
<dbReference type="InterPro" id="IPR018126">
    <property type="entry name" value="SASP_alpha/beta-type_CS"/>
</dbReference>
<feature type="domain" description="Myb-like" evidence="9">
    <location>
        <begin position="14"/>
        <end position="66"/>
    </location>
</feature>
<dbReference type="GO" id="GO:0071051">
    <property type="term" value="P:poly(A)-dependent snoRNA 3'-end processing"/>
    <property type="evidence" value="ECO:0007669"/>
    <property type="project" value="TreeGrafter"/>
</dbReference>
<keyword evidence="5" id="KW-0010">Activator</keyword>
<dbReference type="Pfam" id="PF01612">
    <property type="entry name" value="DNA_pol_A_exo1"/>
    <property type="match status" value="2"/>
</dbReference>
<keyword evidence="6" id="KW-0804">Transcription</keyword>
<dbReference type="InterPro" id="IPR002562">
    <property type="entry name" value="3'-5'_exonuclease_dom"/>
</dbReference>
<dbReference type="PROSITE" id="PS50090">
    <property type="entry name" value="MYB_LIKE"/>
    <property type="match status" value="2"/>
</dbReference>
<dbReference type="GO" id="GO:0071038">
    <property type="term" value="P:TRAMP-dependent tRNA surveillance pathway"/>
    <property type="evidence" value="ECO:0007669"/>
    <property type="project" value="TreeGrafter"/>
</dbReference>
<dbReference type="GO" id="GO:0045893">
    <property type="term" value="P:positive regulation of DNA-templated transcription"/>
    <property type="evidence" value="ECO:0007669"/>
    <property type="project" value="UniProtKB-ARBA"/>
</dbReference>
<dbReference type="PROSITE" id="PS50967">
    <property type="entry name" value="HRDC"/>
    <property type="match status" value="2"/>
</dbReference>
<comment type="caution">
    <text evidence="12">The sequence shown here is derived from an EMBL/GenBank/DDBJ whole genome shotgun (WGS) entry which is preliminary data.</text>
</comment>
<evidence type="ECO:0000256" key="3">
    <source>
        <dbReference type="ARBA" id="ARBA00023015"/>
    </source>
</evidence>
<dbReference type="InterPro" id="IPR045092">
    <property type="entry name" value="Rrp6-like"/>
</dbReference>
<dbReference type="InterPro" id="IPR044876">
    <property type="entry name" value="HRDC_dom_sf"/>
</dbReference>
<dbReference type="GO" id="GO:0000467">
    <property type="term" value="P:exonucleolytic trimming to generate mature 3'-end of 5.8S rRNA from tricistronic rRNA transcript (SSU-rRNA, 5.8S rRNA, LSU-rRNA)"/>
    <property type="evidence" value="ECO:0007669"/>
    <property type="project" value="InterPro"/>
</dbReference>
<dbReference type="Proteomes" id="UP000712281">
    <property type="component" value="Unassembled WGS sequence"/>
</dbReference>
<feature type="domain" description="HTH myb-type" evidence="11">
    <location>
        <begin position="14"/>
        <end position="66"/>
    </location>
</feature>
<dbReference type="GO" id="GO:0000175">
    <property type="term" value="F:3'-5'-RNA exonuclease activity"/>
    <property type="evidence" value="ECO:0007669"/>
    <property type="project" value="InterPro"/>
</dbReference>